<name>A0A6A5YW72_9PLEO</name>
<organism evidence="2 3">
    <name type="scientific">Lophiotrema nucula</name>
    <dbReference type="NCBI Taxonomy" id="690887"/>
    <lineage>
        <taxon>Eukaryota</taxon>
        <taxon>Fungi</taxon>
        <taxon>Dikarya</taxon>
        <taxon>Ascomycota</taxon>
        <taxon>Pezizomycotina</taxon>
        <taxon>Dothideomycetes</taxon>
        <taxon>Pleosporomycetidae</taxon>
        <taxon>Pleosporales</taxon>
        <taxon>Lophiotremataceae</taxon>
        <taxon>Lophiotrema</taxon>
    </lineage>
</organism>
<evidence type="ECO:0000256" key="1">
    <source>
        <dbReference type="SAM" id="Phobius"/>
    </source>
</evidence>
<sequence>MAGQGDNCSFQGNADMYGMGIRIGYYLQWYGSIIAAWLASEQSQGLRIANSLFVTATFIALIILTARQHSPDDLPAVETYIILFLTFGNYLVLVPIYIWRLFTGCNPLWDPTRFPRVNPGQDYTVYNTLVVVAVLIFQIWFWAQQVPQLNGVECKRYGFFFTKFVLNSTNFRGINLSFNIILLMICLTTVGVVLWKNSPWAPARRRVNLNHESLNRIRLLNYVESISQAVVATVVIIGVELTILWNQIEGVHDVSTAGQMIPLFLGIGSVGLVLYVWALREETVEPPAGNPVNDMALNQLPNTVPRSFTVGALSAVGARTVMSALRVGDSGHTRLRTWR</sequence>
<protein>
    <submittedName>
        <fullName evidence="2">Uncharacterized protein</fullName>
    </submittedName>
</protein>
<dbReference type="EMBL" id="ML977335">
    <property type="protein sequence ID" value="KAF2111206.1"/>
    <property type="molecule type" value="Genomic_DNA"/>
</dbReference>
<dbReference type="Proteomes" id="UP000799770">
    <property type="component" value="Unassembled WGS sequence"/>
</dbReference>
<proteinExistence type="predicted"/>
<feature type="transmembrane region" description="Helical" evidence="1">
    <location>
        <begin position="80"/>
        <end position="102"/>
    </location>
</feature>
<feature type="transmembrane region" description="Helical" evidence="1">
    <location>
        <begin position="123"/>
        <end position="143"/>
    </location>
</feature>
<keyword evidence="1" id="KW-0472">Membrane</keyword>
<feature type="transmembrane region" description="Helical" evidence="1">
    <location>
        <begin position="226"/>
        <end position="248"/>
    </location>
</feature>
<dbReference type="OrthoDB" id="3945378at2759"/>
<dbReference type="AlphaFoldDB" id="A0A6A5YW72"/>
<feature type="transmembrane region" description="Helical" evidence="1">
    <location>
        <begin position="51"/>
        <end position="68"/>
    </location>
</feature>
<keyword evidence="1" id="KW-1133">Transmembrane helix</keyword>
<reference evidence="2" key="1">
    <citation type="journal article" date="2020" name="Stud. Mycol.">
        <title>101 Dothideomycetes genomes: a test case for predicting lifestyles and emergence of pathogens.</title>
        <authorList>
            <person name="Haridas S."/>
            <person name="Albert R."/>
            <person name="Binder M."/>
            <person name="Bloem J."/>
            <person name="Labutti K."/>
            <person name="Salamov A."/>
            <person name="Andreopoulos B."/>
            <person name="Baker S."/>
            <person name="Barry K."/>
            <person name="Bills G."/>
            <person name="Bluhm B."/>
            <person name="Cannon C."/>
            <person name="Castanera R."/>
            <person name="Culley D."/>
            <person name="Daum C."/>
            <person name="Ezra D."/>
            <person name="Gonzalez J."/>
            <person name="Henrissat B."/>
            <person name="Kuo A."/>
            <person name="Liang C."/>
            <person name="Lipzen A."/>
            <person name="Lutzoni F."/>
            <person name="Magnuson J."/>
            <person name="Mondo S."/>
            <person name="Nolan M."/>
            <person name="Ohm R."/>
            <person name="Pangilinan J."/>
            <person name="Park H.-J."/>
            <person name="Ramirez L."/>
            <person name="Alfaro M."/>
            <person name="Sun H."/>
            <person name="Tritt A."/>
            <person name="Yoshinaga Y."/>
            <person name="Zwiers L.-H."/>
            <person name="Turgeon B."/>
            <person name="Goodwin S."/>
            <person name="Spatafora J."/>
            <person name="Crous P."/>
            <person name="Grigoriev I."/>
        </authorList>
    </citation>
    <scope>NUCLEOTIDE SEQUENCE</scope>
    <source>
        <strain evidence="2">CBS 627.86</strain>
    </source>
</reference>
<evidence type="ECO:0000313" key="2">
    <source>
        <dbReference type="EMBL" id="KAF2111206.1"/>
    </source>
</evidence>
<feature type="transmembrane region" description="Helical" evidence="1">
    <location>
        <begin position="260"/>
        <end position="278"/>
    </location>
</feature>
<evidence type="ECO:0000313" key="3">
    <source>
        <dbReference type="Proteomes" id="UP000799770"/>
    </source>
</evidence>
<feature type="transmembrane region" description="Helical" evidence="1">
    <location>
        <begin position="176"/>
        <end position="195"/>
    </location>
</feature>
<accession>A0A6A5YW72</accession>
<feature type="transmembrane region" description="Helical" evidence="1">
    <location>
        <begin position="23"/>
        <end position="39"/>
    </location>
</feature>
<keyword evidence="1" id="KW-0812">Transmembrane</keyword>
<keyword evidence="3" id="KW-1185">Reference proteome</keyword>
<gene>
    <name evidence="2" type="ORF">BDV96DRAFT_189022</name>
</gene>